<name>A0A5B9QC80_9BACT</name>
<dbReference type="RefSeq" id="WP_148074978.1">
    <property type="nucleotide sequence ID" value="NZ_CP042913.1"/>
</dbReference>
<evidence type="ECO:0000259" key="1">
    <source>
        <dbReference type="Pfam" id="PF05685"/>
    </source>
</evidence>
<dbReference type="KEGG" id="bgok:Pr1d_39720"/>
<dbReference type="InterPro" id="IPR008538">
    <property type="entry name" value="Uma2"/>
</dbReference>
<accession>A0A5B9QC80</accession>
<evidence type="ECO:0000313" key="3">
    <source>
        <dbReference type="Proteomes" id="UP000323917"/>
    </source>
</evidence>
<sequence>MATVNTPSVATQVTTPVCITFSAITSFDRNEGEPIVIPPSAHTLNGFRKWALSKEFPERGSLSFVNGDFLIDMSPERIDTHNFLKTEITTVIAMLVKQGKKGYFFSDRTLLSNLGATISTEPDAMFISRDSLSRGRAQFTPHGDRPQEAMELVGTPDWVLEIVSISSKKKDKVLLREAYYQAGIGEYWLVDALGEEIDFQILVPGEKEYVAVTAEEGWLPSPTFGKSFRLERATDEDGFLEYTLHMH</sequence>
<dbReference type="InterPro" id="IPR012296">
    <property type="entry name" value="Nuclease_put_TT1808"/>
</dbReference>
<organism evidence="2 3">
    <name type="scientific">Bythopirellula goksoeyrii</name>
    <dbReference type="NCBI Taxonomy" id="1400387"/>
    <lineage>
        <taxon>Bacteria</taxon>
        <taxon>Pseudomonadati</taxon>
        <taxon>Planctomycetota</taxon>
        <taxon>Planctomycetia</taxon>
        <taxon>Pirellulales</taxon>
        <taxon>Lacipirellulaceae</taxon>
        <taxon>Bythopirellula</taxon>
    </lineage>
</organism>
<dbReference type="Pfam" id="PF05685">
    <property type="entry name" value="Uma2"/>
    <property type="match status" value="1"/>
</dbReference>
<dbReference type="SUPFAM" id="SSF52980">
    <property type="entry name" value="Restriction endonuclease-like"/>
    <property type="match status" value="1"/>
</dbReference>
<dbReference type="CDD" id="cd06260">
    <property type="entry name" value="DUF820-like"/>
    <property type="match status" value="1"/>
</dbReference>
<gene>
    <name evidence="2" type="ORF">Pr1d_39720</name>
</gene>
<protein>
    <recommendedName>
        <fullName evidence="1">Putative restriction endonuclease domain-containing protein</fullName>
    </recommendedName>
</protein>
<evidence type="ECO:0000313" key="2">
    <source>
        <dbReference type="EMBL" id="QEG36657.1"/>
    </source>
</evidence>
<dbReference type="AlphaFoldDB" id="A0A5B9QC80"/>
<dbReference type="Gene3D" id="3.90.1570.10">
    <property type="entry name" value="tt1808, chain A"/>
    <property type="match status" value="1"/>
</dbReference>
<dbReference type="PANTHER" id="PTHR34107:SF4">
    <property type="entry name" value="SLL1222 PROTEIN"/>
    <property type="match status" value="1"/>
</dbReference>
<dbReference type="EMBL" id="CP042913">
    <property type="protein sequence ID" value="QEG36657.1"/>
    <property type="molecule type" value="Genomic_DNA"/>
</dbReference>
<proteinExistence type="predicted"/>
<dbReference type="InterPro" id="IPR011335">
    <property type="entry name" value="Restrct_endonuc-II-like"/>
</dbReference>
<dbReference type="Proteomes" id="UP000323917">
    <property type="component" value="Chromosome"/>
</dbReference>
<feature type="domain" description="Putative restriction endonuclease" evidence="1">
    <location>
        <begin position="56"/>
        <end position="227"/>
    </location>
</feature>
<dbReference type="OrthoDB" id="1807117at2"/>
<dbReference type="PANTHER" id="PTHR34107">
    <property type="entry name" value="SLL0198 PROTEIN-RELATED"/>
    <property type="match status" value="1"/>
</dbReference>
<reference evidence="2 3" key="1">
    <citation type="submission" date="2019-08" db="EMBL/GenBank/DDBJ databases">
        <title>Deep-cultivation of Planctomycetes and their phenomic and genomic characterization uncovers novel biology.</title>
        <authorList>
            <person name="Wiegand S."/>
            <person name="Jogler M."/>
            <person name="Boedeker C."/>
            <person name="Pinto D."/>
            <person name="Vollmers J."/>
            <person name="Rivas-Marin E."/>
            <person name="Kohn T."/>
            <person name="Peeters S.H."/>
            <person name="Heuer A."/>
            <person name="Rast P."/>
            <person name="Oberbeckmann S."/>
            <person name="Bunk B."/>
            <person name="Jeske O."/>
            <person name="Meyerdierks A."/>
            <person name="Storesund J.E."/>
            <person name="Kallscheuer N."/>
            <person name="Luecker S."/>
            <person name="Lage O.M."/>
            <person name="Pohl T."/>
            <person name="Merkel B.J."/>
            <person name="Hornburger P."/>
            <person name="Mueller R.-W."/>
            <person name="Bruemmer F."/>
            <person name="Labrenz M."/>
            <person name="Spormann A.M."/>
            <person name="Op den Camp H."/>
            <person name="Overmann J."/>
            <person name="Amann R."/>
            <person name="Jetten M.S.M."/>
            <person name="Mascher T."/>
            <person name="Medema M.H."/>
            <person name="Devos D.P."/>
            <person name="Kaster A.-K."/>
            <person name="Ovreas L."/>
            <person name="Rohde M."/>
            <person name="Galperin M.Y."/>
            <person name="Jogler C."/>
        </authorList>
    </citation>
    <scope>NUCLEOTIDE SEQUENCE [LARGE SCALE GENOMIC DNA]</scope>
    <source>
        <strain evidence="2 3">Pr1d</strain>
    </source>
</reference>
<keyword evidence="3" id="KW-1185">Reference proteome</keyword>